<comment type="caution">
    <text evidence="1">The sequence shown here is derived from an EMBL/GenBank/DDBJ whole genome shotgun (WGS) entry which is preliminary data.</text>
</comment>
<dbReference type="AlphaFoldDB" id="A0A259U068"/>
<dbReference type="Proteomes" id="UP000216446">
    <property type="component" value="Unassembled WGS sequence"/>
</dbReference>
<evidence type="ECO:0008006" key="3">
    <source>
        <dbReference type="Google" id="ProtNLM"/>
    </source>
</evidence>
<protein>
    <recommendedName>
        <fullName evidence="3">PD-(D/E)XK nuclease superfamily protein</fullName>
    </recommendedName>
</protein>
<reference evidence="1 2" key="1">
    <citation type="submission" date="2016-11" db="EMBL/GenBank/DDBJ databases">
        <title>Study of marine rhodopsin-containing bacteria.</title>
        <authorList>
            <person name="Yoshizawa S."/>
            <person name="Kumagai Y."/>
            <person name="Kogure K."/>
        </authorList>
    </citation>
    <scope>NUCLEOTIDE SEQUENCE [LARGE SCALE GENOMIC DNA]</scope>
    <source>
        <strain evidence="1 2">SG-29</strain>
    </source>
</reference>
<evidence type="ECO:0000313" key="1">
    <source>
        <dbReference type="EMBL" id="OZC03340.1"/>
    </source>
</evidence>
<sequence>MDSIAQDLYTAAVYVAQREDAEIRALTDDGVFSIPELAYAYLVGKEFAQRQAYEKGKQIKWKRETRLGSGPTDLVLEIPKDDGDTLVIAVEFKVRSTLPKYRADLRKLEAAKYGDQSIDLRIFLALVDRFIGREDPRIADIDAEVDGGTGKWKPDLRPISRFIQFETKTSSYSSPVECVVAAWIVGGSDE</sequence>
<accession>A0A259U068</accession>
<dbReference type="InParanoid" id="A0A259U068"/>
<dbReference type="OrthoDB" id="825812at2"/>
<proteinExistence type="predicted"/>
<evidence type="ECO:0000313" key="2">
    <source>
        <dbReference type="Proteomes" id="UP000216446"/>
    </source>
</evidence>
<organism evidence="1 2">
    <name type="scientific">Rubricoccus marinus</name>
    <dbReference type="NCBI Taxonomy" id="716817"/>
    <lineage>
        <taxon>Bacteria</taxon>
        <taxon>Pseudomonadati</taxon>
        <taxon>Rhodothermota</taxon>
        <taxon>Rhodothermia</taxon>
        <taxon>Rhodothermales</taxon>
        <taxon>Rubricoccaceae</taxon>
        <taxon>Rubricoccus</taxon>
    </lineage>
</organism>
<dbReference type="EMBL" id="MQWB01000001">
    <property type="protein sequence ID" value="OZC03340.1"/>
    <property type="molecule type" value="Genomic_DNA"/>
</dbReference>
<name>A0A259U068_9BACT</name>
<keyword evidence="2" id="KW-1185">Reference proteome</keyword>
<dbReference type="RefSeq" id="WP_094548590.1">
    <property type="nucleotide sequence ID" value="NZ_MQWB01000001.1"/>
</dbReference>
<gene>
    <name evidence="1" type="ORF">BSZ36_10320</name>
</gene>